<feature type="compositionally biased region" description="Acidic residues" evidence="2">
    <location>
        <begin position="64"/>
        <end position="74"/>
    </location>
</feature>
<dbReference type="InterPro" id="IPR036533">
    <property type="entry name" value="BAG_dom_sf"/>
</dbReference>
<keyword evidence="5" id="KW-1185">Reference proteome</keyword>
<feature type="region of interest" description="Disordered" evidence="2">
    <location>
        <begin position="325"/>
        <end position="367"/>
    </location>
</feature>
<evidence type="ECO:0000259" key="3">
    <source>
        <dbReference type="Pfam" id="PF02179"/>
    </source>
</evidence>
<dbReference type="SUPFAM" id="SSF63491">
    <property type="entry name" value="BAG domain"/>
    <property type="match status" value="1"/>
</dbReference>
<feature type="compositionally biased region" description="Acidic residues" evidence="2">
    <location>
        <begin position="336"/>
        <end position="354"/>
    </location>
</feature>
<evidence type="ECO:0000313" key="4">
    <source>
        <dbReference type="EMBL" id="GAT51183.1"/>
    </source>
</evidence>
<feature type="region of interest" description="Disordered" evidence="2">
    <location>
        <begin position="39"/>
        <end position="153"/>
    </location>
</feature>
<dbReference type="Proteomes" id="UP000815677">
    <property type="component" value="Unassembled WGS sequence"/>
</dbReference>
<organism evidence="4 5">
    <name type="scientific">Mycena chlorophos</name>
    <name type="common">Agaric fungus</name>
    <name type="synonym">Agaricus chlorophos</name>
    <dbReference type="NCBI Taxonomy" id="658473"/>
    <lineage>
        <taxon>Eukaryota</taxon>
        <taxon>Fungi</taxon>
        <taxon>Dikarya</taxon>
        <taxon>Basidiomycota</taxon>
        <taxon>Agaricomycotina</taxon>
        <taxon>Agaricomycetes</taxon>
        <taxon>Agaricomycetidae</taxon>
        <taxon>Agaricales</taxon>
        <taxon>Marasmiineae</taxon>
        <taxon>Mycenaceae</taxon>
        <taxon>Mycena</taxon>
    </lineage>
</organism>
<feature type="domain" description="BAG" evidence="3">
    <location>
        <begin position="240"/>
        <end position="279"/>
    </location>
</feature>
<evidence type="ECO:0000256" key="1">
    <source>
        <dbReference type="SAM" id="Coils"/>
    </source>
</evidence>
<dbReference type="Gene3D" id="1.20.58.120">
    <property type="entry name" value="BAG domain"/>
    <property type="match status" value="1"/>
</dbReference>
<feature type="compositionally biased region" description="Pro residues" evidence="2">
    <location>
        <begin position="116"/>
        <end position="126"/>
    </location>
</feature>
<evidence type="ECO:0000256" key="2">
    <source>
        <dbReference type="SAM" id="MobiDB-lite"/>
    </source>
</evidence>
<protein>
    <recommendedName>
        <fullName evidence="3">BAG domain-containing protein</fullName>
    </recommendedName>
</protein>
<evidence type="ECO:0000313" key="5">
    <source>
        <dbReference type="Proteomes" id="UP000815677"/>
    </source>
</evidence>
<proteinExistence type="predicted"/>
<feature type="compositionally biased region" description="Low complexity" evidence="2">
    <location>
        <begin position="127"/>
        <end position="138"/>
    </location>
</feature>
<feature type="coiled-coil region" evidence="1">
    <location>
        <begin position="290"/>
        <end position="317"/>
    </location>
</feature>
<reference evidence="4" key="1">
    <citation type="submission" date="2014-09" db="EMBL/GenBank/DDBJ databases">
        <title>Genome sequence of the luminous mushroom Mycena chlorophos for searching fungal bioluminescence genes.</title>
        <authorList>
            <person name="Tanaka Y."/>
            <person name="Kasuga D."/>
            <person name="Oba Y."/>
            <person name="Hase S."/>
            <person name="Sato K."/>
            <person name="Oba Y."/>
            <person name="Sakakibara Y."/>
        </authorList>
    </citation>
    <scope>NUCLEOTIDE SEQUENCE</scope>
</reference>
<dbReference type="InterPro" id="IPR003103">
    <property type="entry name" value="BAG_domain"/>
</dbReference>
<dbReference type="EMBL" id="DF846971">
    <property type="protein sequence ID" value="GAT51183.1"/>
    <property type="molecule type" value="Genomic_DNA"/>
</dbReference>
<dbReference type="Pfam" id="PF02179">
    <property type="entry name" value="BAG"/>
    <property type="match status" value="1"/>
</dbReference>
<sequence>MFGYYPRPQPTYSPFSTYAAQQQRARAYELERRRQLELQQQQQELERRRALAQRARASRYFPDGYDEPDDDDEYPFYLSPHQRAAIQARRRQAAFEQAMRQGRPEPMRASASPARAPSPPTKPTTPKPTQIPSSPKQPAQEAEQPATPSPSNEQLEAAAITIQTAYRVHRSLRTIARLADDFASLKAGFVQPTTIDYQSPAGVVSVSVPSSIPSTTTTEELTPTPAKLAYTPTNVPLHTYIELLSRLLVSLDGVESYGDKRVRDARRAVVRAVESEAGRVEAFWRDVWAAHVLGEQAQQQQQEAEEAKVEVEESEEDEVSAMVVDAPTPLPTTPELELEPAEEDVVADEDEELEFTTPESSPAPQPVVLANETEEDGFELVQPEKEEELDEKFVVVQ</sequence>
<gene>
    <name evidence="4" type="ORF">MCHLO_08345</name>
</gene>
<feature type="compositionally biased region" description="Low complexity" evidence="2">
    <location>
        <begin position="52"/>
        <end position="63"/>
    </location>
</feature>
<accession>A0ABQ0LJB9</accession>
<keyword evidence="1" id="KW-0175">Coiled coil</keyword>
<name>A0ABQ0LJB9_MYCCL</name>